<dbReference type="NCBIfam" id="TIGR00928">
    <property type="entry name" value="purB"/>
    <property type="match status" value="1"/>
</dbReference>
<accession>A0A0S3QUX3</accession>
<name>A0A0S3QUX3_THET7</name>
<dbReference type="InterPro" id="IPR008948">
    <property type="entry name" value="L-Aspartase-like"/>
</dbReference>
<comment type="similarity">
    <text evidence="4">Belongs to the lyase 1 family. Adenylosuccinate lyase subfamily.</text>
</comment>
<dbReference type="KEGG" id="ttk:TST_1347"/>
<dbReference type="UniPathway" id="UPA00075">
    <property type="reaction ID" value="UER00336"/>
</dbReference>
<dbReference type="InterPro" id="IPR019468">
    <property type="entry name" value="AdenyloSucc_lyase_C"/>
</dbReference>
<comment type="catalytic activity">
    <reaction evidence="4">
        <text>N(6)-(1,2-dicarboxyethyl)-AMP = fumarate + AMP</text>
        <dbReference type="Rhea" id="RHEA:16853"/>
        <dbReference type="ChEBI" id="CHEBI:29806"/>
        <dbReference type="ChEBI" id="CHEBI:57567"/>
        <dbReference type="ChEBI" id="CHEBI:456215"/>
        <dbReference type="EC" id="4.3.2.2"/>
    </reaction>
</comment>
<dbReference type="UniPathway" id="UPA00074">
    <property type="reaction ID" value="UER00132"/>
</dbReference>
<dbReference type="RefSeq" id="WP_068550122.1">
    <property type="nucleotide sequence ID" value="NZ_AP013035.1"/>
</dbReference>
<evidence type="ECO:0000256" key="5">
    <source>
        <dbReference type="SAM" id="Coils"/>
    </source>
</evidence>
<protein>
    <recommendedName>
        <fullName evidence="3 4">Adenylosuccinate lyase</fullName>
        <shortName evidence="4">ASL</shortName>
        <ecNumber evidence="3 4">4.3.2.2</ecNumber>
    </recommendedName>
    <alternativeName>
        <fullName evidence="4">Adenylosuccinase</fullName>
    </alternativeName>
</protein>
<dbReference type="GO" id="GO:0070626">
    <property type="term" value="F:(S)-2-(5-amino-1-(5-phospho-D-ribosyl)imidazole-4-carboxamido) succinate lyase (fumarate-forming) activity"/>
    <property type="evidence" value="ECO:0007669"/>
    <property type="project" value="TreeGrafter"/>
</dbReference>
<dbReference type="EC" id="4.3.2.2" evidence="3 4"/>
<dbReference type="PANTHER" id="PTHR43172">
    <property type="entry name" value="ADENYLOSUCCINATE LYASE"/>
    <property type="match status" value="1"/>
</dbReference>
<dbReference type="EMBL" id="AP013035">
    <property type="protein sequence ID" value="BAT72134.1"/>
    <property type="molecule type" value="Genomic_DNA"/>
</dbReference>
<dbReference type="InterPro" id="IPR000362">
    <property type="entry name" value="Fumarate_lyase_fam"/>
</dbReference>
<dbReference type="PRINTS" id="PR00145">
    <property type="entry name" value="ARGSUCLYASE"/>
</dbReference>
<dbReference type="CDD" id="cd03302">
    <property type="entry name" value="Adenylsuccinate_lyase_2"/>
    <property type="match status" value="1"/>
</dbReference>
<keyword evidence="5" id="KW-0175">Coiled coil</keyword>
<dbReference type="PATRIC" id="fig|1298851.3.peg.1422"/>
<evidence type="ECO:0000256" key="1">
    <source>
        <dbReference type="ARBA" id="ARBA00022755"/>
    </source>
</evidence>
<evidence type="ECO:0000313" key="7">
    <source>
        <dbReference type="EMBL" id="BAT72134.1"/>
    </source>
</evidence>
<comment type="catalytic activity">
    <reaction evidence="4">
        <text>(2S)-2-[5-amino-1-(5-phospho-beta-D-ribosyl)imidazole-4-carboxamido]succinate = 5-amino-1-(5-phospho-beta-D-ribosyl)imidazole-4-carboxamide + fumarate</text>
        <dbReference type="Rhea" id="RHEA:23920"/>
        <dbReference type="ChEBI" id="CHEBI:29806"/>
        <dbReference type="ChEBI" id="CHEBI:58443"/>
        <dbReference type="ChEBI" id="CHEBI:58475"/>
        <dbReference type="EC" id="4.3.2.2"/>
    </reaction>
</comment>
<dbReference type="GO" id="GO:0006189">
    <property type="term" value="P:'de novo' IMP biosynthetic process"/>
    <property type="evidence" value="ECO:0007669"/>
    <property type="project" value="UniProtKB-UniPathway"/>
</dbReference>
<dbReference type="SUPFAM" id="SSF48557">
    <property type="entry name" value="L-aspartase-like"/>
    <property type="match status" value="1"/>
</dbReference>
<comment type="pathway">
    <text evidence="4">Purine metabolism; IMP biosynthesis via de novo pathway; 5-amino-1-(5-phospho-D-ribosyl)imidazole-4-carboxamide from 5-amino-1-(5-phospho-D-ribosyl)imidazole-4-carboxylate: step 2/2.</text>
</comment>
<keyword evidence="2 4" id="KW-0456">Lyase</keyword>
<reference evidence="8" key="1">
    <citation type="journal article" date="2018" name="Science">
        <title>A primordial and reversible TCA cycle in a facultatively chemolithoautotrophic thermophile.</title>
        <authorList>
            <person name="Nunoura T."/>
            <person name="Chikaraishi Y."/>
            <person name="Izaki R."/>
            <person name="Suwa T."/>
            <person name="Sato T."/>
            <person name="Harada T."/>
            <person name="Mori K."/>
            <person name="Kato Y."/>
            <person name="Miyazaki M."/>
            <person name="Shimamura S."/>
            <person name="Yanagawa K."/>
            <person name="Shuto A."/>
            <person name="Ohkouchi N."/>
            <person name="Fujita N."/>
            <person name="Takaki Y."/>
            <person name="Atomi H."/>
            <person name="Takai K."/>
        </authorList>
    </citation>
    <scope>NUCLEOTIDE SEQUENCE [LARGE SCALE GENOMIC DNA]</scope>
    <source>
        <strain evidence="8">DSM 17441 / JCM 13301 / NBRC 103674 / ABI70S6</strain>
    </source>
</reference>
<feature type="domain" description="Adenylosuccinate lyase C-terminal" evidence="6">
    <location>
        <begin position="368"/>
        <end position="451"/>
    </location>
</feature>
<dbReference type="PROSITE" id="PS00163">
    <property type="entry name" value="FUMARATE_LYASES"/>
    <property type="match status" value="1"/>
</dbReference>
<dbReference type="FunFam" id="1.10.275.60:FF:000001">
    <property type="entry name" value="Adenylosuccinate lyase"/>
    <property type="match status" value="1"/>
</dbReference>
<comment type="pathway">
    <text evidence="4">Purine metabolism; AMP biosynthesis via de novo pathway; AMP from IMP: step 2/2.</text>
</comment>
<dbReference type="Pfam" id="PF00206">
    <property type="entry name" value="Lyase_1"/>
    <property type="match status" value="1"/>
</dbReference>
<dbReference type="STRING" id="1298851.TST_1347"/>
<evidence type="ECO:0000256" key="2">
    <source>
        <dbReference type="ARBA" id="ARBA00023239"/>
    </source>
</evidence>
<sequence>MKSFEHPLVERYASKEMVGIFSPRRRYTTWRRLWVALAEAEKELGLPITDEQIEELKANIENLNLERAKELERVFKHDVMAHIHAYGEQCPKAKGIIHLGATSCYVTDNTDIILMREALKVVFKRLVNVISLLGDFALKYRDLPCLGYTHLQVAQPTTVGKRACLWLQDFVEDIRTLEFVISNLKFRGVKGTTGTQDSFLKLFDGDEEKVKELDRLVAEKFGFKKRFLITGQTYTRKQDYGVAQALSGIAQSAHKMATDIRILMSYGELEEPFGEKQIGSSAMPYKRNPMKSERICSLARFVTALLETFEYTHATQWMERTLDDSAIRRIAIPEIFMATDAILILVANVAKGLVVYPKVIEKRLKENLPFVAVEEILMEAVKRGGDRQSLHDKIRQYAFEAARNVKEGKENDLLEKVAADPEFGLNKDDLEKLLDPKRFIGRAPSQVLEFYEEEVKPILDKYIYLVGEVEEVRV</sequence>
<dbReference type="Proteomes" id="UP000063234">
    <property type="component" value="Chromosome"/>
</dbReference>
<evidence type="ECO:0000259" key="6">
    <source>
        <dbReference type="SMART" id="SM00998"/>
    </source>
</evidence>
<dbReference type="InterPro" id="IPR020557">
    <property type="entry name" value="Fumarate_lyase_CS"/>
</dbReference>
<evidence type="ECO:0000256" key="3">
    <source>
        <dbReference type="NCBIfam" id="TIGR00928"/>
    </source>
</evidence>
<keyword evidence="1 4" id="KW-0658">Purine biosynthesis</keyword>
<dbReference type="GO" id="GO:0004018">
    <property type="term" value="F:N6-(1,2-dicarboxyethyl)AMP AMP-lyase (fumarate-forming) activity"/>
    <property type="evidence" value="ECO:0007669"/>
    <property type="project" value="UniProtKB-UniRule"/>
</dbReference>
<dbReference type="InterPro" id="IPR022761">
    <property type="entry name" value="Fumarate_lyase_N"/>
</dbReference>
<proteinExistence type="inferred from homology"/>
<dbReference type="Gene3D" id="1.20.200.10">
    <property type="entry name" value="Fumarase/aspartase (Central domain)"/>
    <property type="match status" value="1"/>
</dbReference>
<dbReference type="AlphaFoldDB" id="A0A0S3QUX3"/>
<gene>
    <name evidence="7" type="primary">purB</name>
    <name evidence="7" type="ORF">TST_1347</name>
</gene>
<evidence type="ECO:0000313" key="8">
    <source>
        <dbReference type="Proteomes" id="UP000063234"/>
    </source>
</evidence>
<evidence type="ECO:0000256" key="4">
    <source>
        <dbReference type="RuleBase" id="RU361172"/>
    </source>
</evidence>
<dbReference type="InterPro" id="IPR004769">
    <property type="entry name" value="Pur_lyase"/>
</dbReference>
<dbReference type="GO" id="GO:0044208">
    <property type="term" value="P:'de novo' AMP biosynthetic process"/>
    <property type="evidence" value="ECO:0007669"/>
    <property type="project" value="UniProtKB-UniPathway"/>
</dbReference>
<dbReference type="OrthoDB" id="9768878at2"/>
<keyword evidence="8" id="KW-1185">Reference proteome</keyword>
<dbReference type="GO" id="GO:0005829">
    <property type="term" value="C:cytosol"/>
    <property type="evidence" value="ECO:0007669"/>
    <property type="project" value="TreeGrafter"/>
</dbReference>
<dbReference type="Gene3D" id="1.10.275.60">
    <property type="match status" value="1"/>
</dbReference>
<dbReference type="PRINTS" id="PR00149">
    <property type="entry name" value="FUMRATELYASE"/>
</dbReference>
<feature type="coiled-coil region" evidence="5">
    <location>
        <begin position="46"/>
        <end position="73"/>
    </location>
</feature>
<dbReference type="PANTHER" id="PTHR43172:SF1">
    <property type="entry name" value="ADENYLOSUCCINATE LYASE"/>
    <property type="match status" value="1"/>
</dbReference>
<organism evidence="7 8">
    <name type="scientific">Thermosulfidibacter takaii (strain DSM 17441 / JCM 13301 / NBRC 103674 / ABI70S6)</name>
    <dbReference type="NCBI Taxonomy" id="1298851"/>
    <lineage>
        <taxon>Bacteria</taxon>
        <taxon>Pseudomonadati</taxon>
        <taxon>Thermosulfidibacterota</taxon>
        <taxon>Thermosulfidibacteria</taxon>
        <taxon>Thermosulfidibacterales</taxon>
        <taxon>Thermosulfidibacteraceae</taxon>
    </lineage>
</organism>
<dbReference type="SMART" id="SM00998">
    <property type="entry name" value="ADSL_C"/>
    <property type="match status" value="1"/>
</dbReference>
<dbReference type="Gene3D" id="1.10.40.30">
    <property type="entry name" value="Fumarase/aspartase (C-terminal domain)"/>
    <property type="match status" value="1"/>
</dbReference>
<dbReference type="Pfam" id="PF10397">
    <property type="entry name" value="ADSL_C"/>
    <property type="match status" value="1"/>
</dbReference>